<comment type="subcellular location">
    <subcellularLocation>
        <location evidence="2">Cytoplasm</location>
    </subcellularLocation>
    <subcellularLocation>
        <location evidence="1">Membrane</location>
        <topology evidence="1">Single-pass membrane protein</topology>
    </subcellularLocation>
</comment>
<keyword evidence="6 8" id="KW-0175">Coiled coil</keyword>
<gene>
    <name evidence="11" type="primary">Mrvi1</name>
    <name evidence="11" type="ORF">AMAGUI_R14480</name>
</gene>
<dbReference type="GO" id="GO:0019934">
    <property type="term" value="P:cGMP-mediated signaling"/>
    <property type="evidence" value="ECO:0007669"/>
    <property type="project" value="TreeGrafter"/>
</dbReference>
<feature type="transmembrane region" description="Helical" evidence="10">
    <location>
        <begin position="695"/>
        <end position="713"/>
    </location>
</feature>
<dbReference type="PANTHER" id="PTHR15352:SF2">
    <property type="entry name" value="INOSITOL 1,4,5-TRIPHOSPHATE RECEPTOR ASSOCIATED 1"/>
    <property type="match status" value="1"/>
</dbReference>
<reference evidence="11 12" key="1">
    <citation type="submission" date="2019-09" db="EMBL/GenBank/DDBJ databases">
        <title>Bird 10,000 Genomes (B10K) Project - Family phase.</title>
        <authorList>
            <person name="Zhang G."/>
        </authorList>
    </citation>
    <scope>NUCLEOTIDE SEQUENCE [LARGE SCALE GENOMIC DNA]</scope>
    <source>
        <strain evidence="11">B10K-DU-001-46</strain>
        <tissue evidence="11">Muscle</tissue>
    </source>
</reference>
<feature type="region of interest" description="Disordered" evidence="9">
    <location>
        <begin position="46"/>
        <end position="75"/>
    </location>
</feature>
<feature type="region of interest" description="Disordered" evidence="9">
    <location>
        <begin position="546"/>
        <end position="667"/>
    </location>
</feature>
<keyword evidence="3" id="KW-0963">Cytoplasm</keyword>
<evidence type="ECO:0000256" key="6">
    <source>
        <dbReference type="ARBA" id="ARBA00023054"/>
    </source>
</evidence>
<feature type="compositionally biased region" description="Acidic residues" evidence="9">
    <location>
        <begin position="644"/>
        <end position="663"/>
    </location>
</feature>
<evidence type="ECO:0000256" key="2">
    <source>
        <dbReference type="ARBA" id="ARBA00004496"/>
    </source>
</evidence>
<dbReference type="InterPro" id="IPR008677">
    <property type="entry name" value="MRVI1"/>
</dbReference>
<evidence type="ECO:0000256" key="7">
    <source>
        <dbReference type="ARBA" id="ARBA00023136"/>
    </source>
</evidence>
<dbReference type="Proteomes" id="UP000531168">
    <property type="component" value="Unassembled WGS sequence"/>
</dbReference>
<feature type="compositionally biased region" description="Polar residues" evidence="9">
    <location>
        <begin position="546"/>
        <end position="579"/>
    </location>
</feature>
<evidence type="ECO:0000256" key="1">
    <source>
        <dbReference type="ARBA" id="ARBA00004167"/>
    </source>
</evidence>
<feature type="compositionally biased region" description="Basic and acidic residues" evidence="9">
    <location>
        <begin position="615"/>
        <end position="626"/>
    </location>
</feature>
<dbReference type="GO" id="GO:0005737">
    <property type="term" value="C:cytoplasm"/>
    <property type="evidence" value="ECO:0007669"/>
    <property type="project" value="UniProtKB-SubCell"/>
</dbReference>
<feature type="region of interest" description="Disordered" evidence="9">
    <location>
        <begin position="320"/>
        <end position="347"/>
    </location>
</feature>
<feature type="region of interest" description="Disordered" evidence="9">
    <location>
        <begin position="120"/>
        <end position="163"/>
    </location>
</feature>
<feature type="region of interest" description="Disordered" evidence="9">
    <location>
        <begin position="505"/>
        <end position="524"/>
    </location>
</feature>
<evidence type="ECO:0000313" key="11">
    <source>
        <dbReference type="EMBL" id="NXK82794.1"/>
    </source>
</evidence>
<feature type="compositionally biased region" description="Polar residues" evidence="9">
    <location>
        <begin position="54"/>
        <end position="75"/>
    </location>
</feature>
<evidence type="ECO:0000256" key="9">
    <source>
        <dbReference type="SAM" id="MobiDB-lite"/>
    </source>
</evidence>
<keyword evidence="7 10" id="KW-0472">Membrane</keyword>
<evidence type="ECO:0000313" key="12">
    <source>
        <dbReference type="Proteomes" id="UP000531168"/>
    </source>
</evidence>
<sequence length="751" mass="84590">DNSGHVIDLVNDQLPDVKISEEDKKKNLELLEEAKKVSERFLLRRGRKSRSSLPESPTAVSPTLSPKVSPVASRSNSLTLAVQSEKREICTCFSVLCVSLYFQNAAKGLIDRRQNDQRKISQGRLVPRSAGLENSKEKLSEQKENFDPRKHMDTLPKCTPSGGDGGRMSLNTYMNVCENELGKSFLKKAKENDVPLRTHLPGSGNVDSKLKIPVQEMRDHKVSFKPEFKLCGLRPPLLRAISWDSLEPGQKDKTPLKLPSEEDRSFVVGNKSSNQLKAFKDLQIQVQPVRMQKLTKLREEHILMRNQNLVGLKLPELSEAAEQEKGPSPLPSPTEEEETKNSSDVMPSIPDVLLRKLRVHKSLPGSSPLTEKEVENVFVQLSLAFRNDSYTLESRINQAERERNLTEENAEKELESFKAAITSSAHLWHHYEHREAYQKLLEDIVVLRRLAARLSSRAEMVGAVRQEKRMSKATEVMMQYVENLKRTYEKDHAELMEFKKLANQNSSRSYGASEDGVPRSTRSMSLTVGKNMPRRRVSVAVVPKFNSLNIPGQSPTASPLPSVPSQSESPSNGRSNLASTPVLPALLENGKSNGEPDCETATSVLTQSGLEEINPETKAKIEEEAYNKGYQEGLKKTKELQELKEEDEETPKESPDEHEESENEHEIKTLKSSRLEVIIDYLHILYPKLCKHWNVVWLVVAAITIFAVVLGIYHSFNSCDEKSEGPEGKASCSAAHQYSWWNSGFQHEQRT</sequence>
<feature type="compositionally biased region" description="Basic and acidic residues" evidence="9">
    <location>
        <begin position="633"/>
        <end position="643"/>
    </location>
</feature>
<dbReference type="GO" id="GO:0016020">
    <property type="term" value="C:membrane"/>
    <property type="evidence" value="ECO:0007669"/>
    <property type="project" value="UniProtKB-SubCell"/>
</dbReference>
<feature type="coiled-coil region" evidence="8">
    <location>
        <begin position="389"/>
        <end position="416"/>
    </location>
</feature>
<protein>
    <submittedName>
        <fullName evidence="11">MRVI1 protein</fullName>
    </submittedName>
</protein>
<name>A0A7L0MNY5_9PSIT</name>
<evidence type="ECO:0000256" key="10">
    <source>
        <dbReference type="SAM" id="Phobius"/>
    </source>
</evidence>
<dbReference type="PANTHER" id="PTHR15352">
    <property type="entry name" value="LYMPHOID-RESTRICTED MEMBRANE PROTEIN, JAW1"/>
    <property type="match status" value="1"/>
</dbReference>
<evidence type="ECO:0000256" key="8">
    <source>
        <dbReference type="SAM" id="Coils"/>
    </source>
</evidence>
<comment type="caution">
    <text evidence="11">The sequence shown here is derived from an EMBL/GenBank/DDBJ whole genome shotgun (WGS) entry which is preliminary data.</text>
</comment>
<keyword evidence="12" id="KW-1185">Reference proteome</keyword>
<feature type="non-terminal residue" evidence="11">
    <location>
        <position position="751"/>
    </location>
</feature>
<keyword evidence="5 10" id="KW-1133">Transmembrane helix</keyword>
<accession>A0A7L0MNY5</accession>
<feature type="compositionally biased region" description="Basic and acidic residues" evidence="9">
    <location>
        <begin position="134"/>
        <end position="154"/>
    </location>
</feature>
<keyword evidence="4 10" id="KW-0812">Transmembrane</keyword>
<evidence type="ECO:0000256" key="3">
    <source>
        <dbReference type="ARBA" id="ARBA00022490"/>
    </source>
</evidence>
<dbReference type="AlphaFoldDB" id="A0A7L0MNY5"/>
<evidence type="ECO:0000256" key="5">
    <source>
        <dbReference type="ARBA" id="ARBA00022989"/>
    </source>
</evidence>
<dbReference type="Pfam" id="PF05781">
    <property type="entry name" value="MRVI1"/>
    <property type="match status" value="1"/>
</dbReference>
<proteinExistence type="predicted"/>
<feature type="compositionally biased region" description="Polar residues" evidence="9">
    <location>
        <begin position="600"/>
        <end position="609"/>
    </location>
</feature>
<evidence type="ECO:0000256" key="4">
    <source>
        <dbReference type="ARBA" id="ARBA00022692"/>
    </source>
</evidence>
<dbReference type="EMBL" id="VXAR01012389">
    <property type="protein sequence ID" value="NXK82794.1"/>
    <property type="molecule type" value="Genomic_DNA"/>
</dbReference>
<feature type="non-terminal residue" evidence="11">
    <location>
        <position position="1"/>
    </location>
</feature>
<organism evidence="11 12">
    <name type="scientific">Amazona guildingii</name>
    <dbReference type="NCBI Taxonomy" id="175529"/>
    <lineage>
        <taxon>Eukaryota</taxon>
        <taxon>Metazoa</taxon>
        <taxon>Chordata</taxon>
        <taxon>Craniata</taxon>
        <taxon>Vertebrata</taxon>
        <taxon>Euteleostomi</taxon>
        <taxon>Archelosauria</taxon>
        <taxon>Archosauria</taxon>
        <taxon>Dinosauria</taxon>
        <taxon>Saurischia</taxon>
        <taxon>Theropoda</taxon>
        <taxon>Coelurosauria</taxon>
        <taxon>Aves</taxon>
        <taxon>Neognathae</taxon>
        <taxon>Neoaves</taxon>
        <taxon>Telluraves</taxon>
        <taxon>Australaves</taxon>
        <taxon>Psittaciformes</taxon>
        <taxon>Psittacidae</taxon>
        <taxon>Amazona</taxon>
    </lineage>
</organism>